<name>A0A3N6N691_NATCH</name>
<dbReference type="AlphaFoldDB" id="A0A3N6N691"/>
<proteinExistence type="predicted"/>
<accession>A0A3N6N691</accession>
<dbReference type="EMBL" id="REFZ01000001">
    <property type="protein sequence ID" value="RQH03457.1"/>
    <property type="molecule type" value="Genomic_DNA"/>
</dbReference>
<gene>
    <name evidence="1" type="ORF">EA472_02570</name>
</gene>
<comment type="caution">
    <text evidence="1">The sequence shown here is derived from an EMBL/GenBank/DDBJ whole genome shotgun (WGS) entry which is preliminary data.</text>
</comment>
<evidence type="ECO:0000313" key="1">
    <source>
        <dbReference type="EMBL" id="RQH03457.1"/>
    </source>
</evidence>
<evidence type="ECO:0000313" key="2">
    <source>
        <dbReference type="Proteomes" id="UP000281431"/>
    </source>
</evidence>
<organism evidence="1 2">
    <name type="scientific">Natrarchaeobius chitinivorans</name>
    <dbReference type="NCBI Taxonomy" id="1679083"/>
    <lineage>
        <taxon>Archaea</taxon>
        <taxon>Methanobacteriati</taxon>
        <taxon>Methanobacteriota</taxon>
        <taxon>Stenosarchaea group</taxon>
        <taxon>Halobacteria</taxon>
        <taxon>Halobacteriales</taxon>
        <taxon>Natrialbaceae</taxon>
        <taxon>Natrarchaeobius</taxon>
    </lineage>
</organism>
<sequence>MRHTRLTSSPLSLAVFAGFVALGIAVNDGFVPSARTVPALLLIAVGLFGVTSSVRDRPIDALRSAARRWWALAFVAFLPYALATAPSSERADAVGDVLSGPVATAALEAVAGAAVLAAVSVTVLYWFATYGIHPGRPTPEERVLNENREE</sequence>
<dbReference type="Proteomes" id="UP000281431">
    <property type="component" value="Unassembled WGS sequence"/>
</dbReference>
<keyword evidence="2" id="KW-1185">Reference proteome</keyword>
<reference evidence="1 2" key="1">
    <citation type="submission" date="2018-10" db="EMBL/GenBank/DDBJ databases">
        <title>Natrarchaeobius chitinivorans gen. nov., sp. nov., and Natrarchaeobius haloalkaliphilus sp. nov., alkaliphilic, chitin-utilizing haloarchaea from hypersaline alkaline lakes.</title>
        <authorList>
            <person name="Sorokin D.Y."/>
            <person name="Elcheninov A.G."/>
            <person name="Kostrikina N.A."/>
            <person name="Bale N.J."/>
            <person name="Sinninghe Damste J.S."/>
            <person name="Khijniak T.V."/>
            <person name="Kublanov I.V."/>
            <person name="Toshchakov S.V."/>
        </authorList>
    </citation>
    <scope>NUCLEOTIDE SEQUENCE [LARGE SCALE GENOMIC DNA]</scope>
    <source>
        <strain evidence="1 2">AArcht7</strain>
    </source>
</reference>
<dbReference type="OrthoDB" id="169406at2157"/>
<protein>
    <submittedName>
        <fullName evidence="1">DUF1467 domain-containing protein</fullName>
    </submittedName>
</protein>